<keyword evidence="5" id="KW-1185">Reference proteome</keyword>
<dbReference type="SUPFAM" id="SSF52833">
    <property type="entry name" value="Thioredoxin-like"/>
    <property type="match status" value="1"/>
</dbReference>
<dbReference type="PANTHER" id="PTHR30041:SF7">
    <property type="entry name" value="GLOBAL TRANSCRIPTIONAL REGULATOR SPX"/>
    <property type="match status" value="1"/>
</dbReference>
<gene>
    <name evidence="4" type="primary">spx</name>
    <name evidence="4" type="ORF">JW886_05285</name>
</gene>
<dbReference type="AlphaFoldDB" id="A0AA45QQM1"/>
<evidence type="ECO:0000313" key="5">
    <source>
        <dbReference type="Proteomes" id="UP000663608"/>
    </source>
</evidence>
<accession>A0AA45QQM1</accession>
<evidence type="ECO:0000256" key="1">
    <source>
        <dbReference type="ARBA" id="ARBA00023157"/>
    </source>
</evidence>
<dbReference type="PROSITE" id="PS51353">
    <property type="entry name" value="ARSC"/>
    <property type="match status" value="1"/>
</dbReference>
<dbReference type="NCBIfam" id="NF002459">
    <property type="entry name" value="PRK01655.1"/>
    <property type="match status" value="1"/>
</dbReference>
<evidence type="ECO:0000256" key="2">
    <source>
        <dbReference type="ARBA" id="ARBA00023284"/>
    </source>
</evidence>
<dbReference type="InterPro" id="IPR006504">
    <property type="entry name" value="Tscrpt_reg_Spx/MgsR"/>
</dbReference>
<dbReference type="InterPro" id="IPR036249">
    <property type="entry name" value="Thioredoxin-like_sf"/>
</dbReference>
<organism evidence="4 5">
    <name type="scientific">Lactococcus taiwanensis</name>
    <dbReference type="NCBI Taxonomy" id="1151742"/>
    <lineage>
        <taxon>Bacteria</taxon>
        <taxon>Bacillati</taxon>
        <taxon>Bacillota</taxon>
        <taxon>Bacilli</taxon>
        <taxon>Lactobacillales</taxon>
        <taxon>Streptococcaceae</taxon>
        <taxon>Lactococcus</taxon>
    </lineage>
</organism>
<dbReference type="EMBL" id="CP070872">
    <property type="protein sequence ID" value="QSE75897.1"/>
    <property type="molecule type" value="Genomic_DNA"/>
</dbReference>
<dbReference type="PANTHER" id="PTHR30041">
    <property type="entry name" value="ARSENATE REDUCTASE"/>
    <property type="match status" value="1"/>
</dbReference>
<name>A0AA45QQM1_9LACT</name>
<sequence>MIKVYLSGSCSSCRKARKWLRKRQLEFMEINLSSTVMSKEDLIKILSLTENGLEDIIAVRGKTYLNLEQEFESLSLEEAIRLIQKNPRLLKRPLIFDDNRLLVGFNEEGIRAFVPTEVRKVELKQRLILA</sequence>
<proteinExistence type="inferred from homology"/>
<dbReference type="CDD" id="cd03032">
    <property type="entry name" value="ArsC_Spx"/>
    <property type="match status" value="1"/>
</dbReference>
<keyword evidence="1" id="KW-1015">Disulfide bond</keyword>
<reference evidence="4 5" key="1">
    <citation type="submission" date="2021-02" db="EMBL/GenBank/DDBJ databases">
        <title>Complete genome sequence of Lactococcus lactis strain K_LL004.</title>
        <authorList>
            <person name="Kim H.B."/>
        </authorList>
    </citation>
    <scope>NUCLEOTIDE SEQUENCE [LARGE SCALE GENOMIC DNA]</scope>
    <source>
        <strain evidence="4 5">K_LL004</strain>
    </source>
</reference>
<dbReference type="Pfam" id="PF03960">
    <property type="entry name" value="ArsC"/>
    <property type="match status" value="1"/>
</dbReference>
<comment type="similarity">
    <text evidence="3">Belongs to the ArsC family.</text>
</comment>
<dbReference type="KEGG" id="lti:JW886_05285"/>
<evidence type="ECO:0000256" key="3">
    <source>
        <dbReference type="PROSITE-ProRule" id="PRU01282"/>
    </source>
</evidence>
<dbReference type="InterPro" id="IPR006660">
    <property type="entry name" value="Arsenate_reductase-like"/>
</dbReference>
<evidence type="ECO:0000313" key="4">
    <source>
        <dbReference type="EMBL" id="QSE75897.1"/>
    </source>
</evidence>
<dbReference type="NCBIfam" id="TIGR01617">
    <property type="entry name" value="arsC_related"/>
    <property type="match status" value="1"/>
</dbReference>
<keyword evidence="2" id="KW-0676">Redox-active center</keyword>
<protein>
    <submittedName>
        <fullName evidence="4">Transcriptional regulator Spx</fullName>
    </submittedName>
</protein>
<dbReference type="Gene3D" id="3.40.30.10">
    <property type="entry name" value="Glutaredoxin"/>
    <property type="match status" value="1"/>
</dbReference>
<dbReference type="Proteomes" id="UP000663608">
    <property type="component" value="Chromosome"/>
</dbReference>
<dbReference type="RefSeq" id="WP_075524632.1">
    <property type="nucleotide sequence ID" value="NZ_BNDT01000001.1"/>
</dbReference>